<dbReference type="NCBIfam" id="TIGR02523">
    <property type="entry name" value="type_IV_pilV"/>
    <property type="match status" value="1"/>
</dbReference>
<protein>
    <submittedName>
        <fullName evidence="2">Type IV pilus modification protein PilV</fullName>
    </submittedName>
</protein>
<evidence type="ECO:0000256" key="1">
    <source>
        <dbReference type="SAM" id="Phobius"/>
    </source>
</evidence>
<keyword evidence="3" id="KW-1185">Reference proteome</keyword>
<dbReference type="InterPro" id="IPR013362">
    <property type="entry name" value="Pilus_4_PilV"/>
</dbReference>
<evidence type="ECO:0000313" key="2">
    <source>
        <dbReference type="EMBL" id="QQD17024.1"/>
    </source>
</evidence>
<accession>A0A7T4QYG9</accession>
<dbReference type="Proteomes" id="UP000596063">
    <property type="component" value="Chromosome"/>
</dbReference>
<dbReference type="EMBL" id="CP066167">
    <property type="protein sequence ID" value="QQD17024.1"/>
    <property type="molecule type" value="Genomic_DNA"/>
</dbReference>
<evidence type="ECO:0000313" key="3">
    <source>
        <dbReference type="Proteomes" id="UP000596063"/>
    </source>
</evidence>
<dbReference type="KEGG" id="snan:I6N98_11610"/>
<dbReference type="NCBIfam" id="TIGR02532">
    <property type="entry name" value="IV_pilin_GFxxxE"/>
    <property type="match status" value="1"/>
</dbReference>
<dbReference type="RefSeq" id="WP_198568526.1">
    <property type="nucleotide sequence ID" value="NZ_CP066167.1"/>
</dbReference>
<dbReference type="Pfam" id="PF07963">
    <property type="entry name" value="N_methyl"/>
    <property type="match status" value="1"/>
</dbReference>
<sequence length="199" mass="21334">MLKVEQSKQRGFTLIELLVALVVMLVGMMGAAGLLVRTVQQEVEAYQRLQALDLVQNMVDRMQANRLVVDCYSNGANGINLGAGATLAGNYEEGVDGCASASTQSLNDRADEDLTAWHQLLLGSSVQNEDDDSIGAMIGARGCVTQVNAAEQLYRVTVAWQGMSDSAAPPADNLCGKDQYGDEKRRRVVAAIVRIGDLT</sequence>
<reference evidence="2 3" key="1">
    <citation type="submission" date="2020-12" db="EMBL/GenBank/DDBJ databases">
        <authorList>
            <person name="Shan Y."/>
        </authorList>
    </citation>
    <scope>NUCLEOTIDE SEQUENCE [LARGE SCALE GENOMIC DNA]</scope>
    <source>
        <strain evidence="3">csc3.9</strain>
    </source>
</reference>
<dbReference type="InterPro" id="IPR012902">
    <property type="entry name" value="N_methyl_site"/>
</dbReference>
<keyword evidence="1" id="KW-0812">Transmembrane</keyword>
<feature type="transmembrane region" description="Helical" evidence="1">
    <location>
        <begin position="12"/>
        <end position="36"/>
    </location>
</feature>
<organism evidence="2 3">
    <name type="scientific">Spongiibacter nanhainus</name>
    <dbReference type="NCBI Taxonomy" id="2794344"/>
    <lineage>
        <taxon>Bacteria</taxon>
        <taxon>Pseudomonadati</taxon>
        <taxon>Pseudomonadota</taxon>
        <taxon>Gammaproteobacteria</taxon>
        <taxon>Cellvibrionales</taxon>
        <taxon>Spongiibacteraceae</taxon>
        <taxon>Spongiibacter</taxon>
    </lineage>
</organism>
<name>A0A7T4QYG9_9GAMM</name>
<gene>
    <name evidence="2" type="primary">pilV</name>
    <name evidence="2" type="ORF">I6N98_11610</name>
</gene>
<dbReference type="AlphaFoldDB" id="A0A7T4QYG9"/>
<keyword evidence="1" id="KW-1133">Transmembrane helix</keyword>
<keyword evidence="1" id="KW-0472">Membrane</keyword>
<proteinExistence type="predicted"/>